<comment type="caution">
    <text evidence="1">The sequence shown here is derived from an EMBL/GenBank/DDBJ whole genome shotgun (WGS) entry which is preliminary data.</text>
</comment>
<reference evidence="1" key="1">
    <citation type="journal article" date="2020" name="Fungal Divers.">
        <title>Resolving the Mortierellaceae phylogeny through synthesis of multi-gene phylogenetics and phylogenomics.</title>
        <authorList>
            <person name="Vandepol N."/>
            <person name="Liber J."/>
            <person name="Desiro A."/>
            <person name="Na H."/>
            <person name="Kennedy M."/>
            <person name="Barry K."/>
            <person name="Grigoriev I.V."/>
            <person name="Miller A.N."/>
            <person name="O'Donnell K."/>
            <person name="Stajich J.E."/>
            <person name="Bonito G."/>
        </authorList>
    </citation>
    <scope>NUCLEOTIDE SEQUENCE</scope>
    <source>
        <strain evidence="1">MES-2147</strain>
    </source>
</reference>
<organism evidence="1 2">
    <name type="scientific">Modicella reniformis</name>
    <dbReference type="NCBI Taxonomy" id="1440133"/>
    <lineage>
        <taxon>Eukaryota</taxon>
        <taxon>Fungi</taxon>
        <taxon>Fungi incertae sedis</taxon>
        <taxon>Mucoromycota</taxon>
        <taxon>Mortierellomycotina</taxon>
        <taxon>Mortierellomycetes</taxon>
        <taxon>Mortierellales</taxon>
        <taxon>Mortierellaceae</taxon>
        <taxon>Modicella</taxon>
    </lineage>
</organism>
<dbReference type="Proteomes" id="UP000749646">
    <property type="component" value="Unassembled WGS sequence"/>
</dbReference>
<dbReference type="AlphaFoldDB" id="A0A9P6IGZ5"/>
<keyword evidence="2" id="KW-1185">Reference proteome</keyword>
<sequence length="93" mass="9829">MNNPNTATNDIAPEEVIVTLTDFPAHKPSLVLPILAQGAAAALLDLIDARAQLLPISEHNELARSQIEGQLLLLQAASPSNIRSLDSSVPSPE</sequence>
<evidence type="ECO:0000313" key="2">
    <source>
        <dbReference type="Proteomes" id="UP000749646"/>
    </source>
</evidence>
<evidence type="ECO:0000313" key="1">
    <source>
        <dbReference type="EMBL" id="KAF9919714.1"/>
    </source>
</evidence>
<proteinExistence type="predicted"/>
<gene>
    <name evidence="1" type="ORF">BGZ65_011881</name>
</gene>
<feature type="non-terminal residue" evidence="1">
    <location>
        <position position="93"/>
    </location>
</feature>
<dbReference type="EMBL" id="JAAAHW010011443">
    <property type="protein sequence ID" value="KAF9919714.1"/>
    <property type="molecule type" value="Genomic_DNA"/>
</dbReference>
<name>A0A9P6IGZ5_9FUNG</name>
<accession>A0A9P6IGZ5</accession>
<protein>
    <submittedName>
        <fullName evidence="1">Uncharacterized protein</fullName>
    </submittedName>
</protein>